<dbReference type="GO" id="GO:0048015">
    <property type="term" value="P:phosphatidylinositol-mediated signaling"/>
    <property type="evidence" value="ECO:0007669"/>
    <property type="project" value="TreeGrafter"/>
</dbReference>
<dbReference type="SUPFAM" id="SSF50729">
    <property type="entry name" value="PH domain-like"/>
    <property type="match status" value="1"/>
</dbReference>
<keyword evidence="10" id="KW-1185">Reference proteome</keyword>
<dbReference type="PRINTS" id="PR00452">
    <property type="entry name" value="SH3DOMAIN"/>
</dbReference>
<dbReference type="SMART" id="SM00148">
    <property type="entry name" value="PLCXc"/>
    <property type="match status" value="1"/>
</dbReference>
<dbReference type="GO" id="GO:0051209">
    <property type="term" value="P:release of sequestered calcium ion into cytosol"/>
    <property type="evidence" value="ECO:0007669"/>
    <property type="project" value="TreeGrafter"/>
</dbReference>
<keyword evidence="1 4" id="KW-0728">SH3 domain</keyword>
<accession>A0A0L0GGL2</accession>
<feature type="non-terminal residue" evidence="9">
    <location>
        <position position="1"/>
    </location>
</feature>
<feature type="domain" description="SH2" evidence="6">
    <location>
        <begin position="626"/>
        <end position="717"/>
    </location>
</feature>
<dbReference type="SUPFAM" id="SSF55550">
    <property type="entry name" value="SH2 domain"/>
    <property type="match status" value="2"/>
</dbReference>
<dbReference type="InterPro" id="IPR057061">
    <property type="entry name" value="PLCG_EF-hand_2"/>
</dbReference>
<dbReference type="SUPFAM" id="SSF47473">
    <property type="entry name" value="EF-hand"/>
    <property type="match status" value="1"/>
</dbReference>
<dbReference type="Pfam" id="PF23583">
    <property type="entry name" value="EF_HAND_2_PLCG"/>
    <property type="match status" value="1"/>
</dbReference>
<dbReference type="PRINTS" id="PR00390">
    <property type="entry name" value="PHPHLIPASEC"/>
</dbReference>
<evidence type="ECO:0000313" key="10">
    <source>
        <dbReference type="Proteomes" id="UP000054560"/>
    </source>
</evidence>
<evidence type="ECO:0000256" key="5">
    <source>
        <dbReference type="RuleBase" id="RU361133"/>
    </source>
</evidence>
<dbReference type="GO" id="GO:0016042">
    <property type="term" value="P:lipid catabolic process"/>
    <property type="evidence" value="ECO:0007669"/>
    <property type="project" value="UniProtKB-KW"/>
</dbReference>
<dbReference type="InterPro" id="IPR001849">
    <property type="entry name" value="PH_domain"/>
</dbReference>
<dbReference type="eggNOG" id="KOG1264">
    <property type="taxonomic scope" value="Eukaryota"/>
</dbReference>
<evidence type="ECO:0000256" key="1">
    <source>
        <dbReference type="ARBA" id="ARBA00022443"/>
    </source>
</evidence>
<feature type="domain" description="PH" evidence="8">
    <location>
        <begin position="1"/>
        <end position="69"/>
    </location>
</feature>
<keyword evidence="5" id="KW-0442">Lipid degradation</keyword>
<dbReference type="PROSITE" id="PS50003">
    <property type="entry name" value="PH_DOMAIN"/>
    <property type="match status" value="1"/>
</dbReference>
<sequence>SIHEISEIRRGCKHKDFSTTSAAEIITGKESLCFTILYGKQFRLKSLSLVARNEVAFSRWVNGLDEIVNARHTLPTLATTDSNTYTNQRTLKGWPTDADPEIFYTPDGMSNQYLEAGFRNFKKEYINMKDFQNFLRSSGLKAERHYVKRLFETVVGDSPIVNKEGFKNLYRAVLKQPSVAALFDLNARADGHMTVENLQKFIMDTQHEDRASDTAYVTRIMQTYLKPGRTGHELYWTVDEFVDYLYSPYNDVYDATADVPDDMQKPLSQYLISSSHNTYLMGDQLRSESSTEAYIRCLRMNARCLELDTWDGSNGEPIITHGNTLCTSVPFRDVVEAIMDHAWDVSDYPLVLSLENHCSPPCQQIMADVFREVMGDTIHMEVLDPTPGAVLPSPSQFKRKILLKDKKNYDPVYEGGLLGDTVSPLTNILGSLMSRDSIEGSNDTDVGDLKNGHLYMKFGDQDFMLYYFVIHPTYIEYVDVDTGNNDNDEDDDNDDIMDGKEDFWGETWFHPNECGRTEAHAILRKANVHGAFLVRTRNTYPYYALSYWDQLNLDQHVLLRTSPDNEEGKKEYWLVDTPRFTSMLDLIEFYQNNTLLTADGDEMVLTRPLGAVPVLTNEQGISLYDWYDPTMAKEQAEYHLKRTVKDGSFLVRKATDDANAYTISFRAGRGIKHCRLQREGRFFVVAPGLRRFDTIPDLIEYYQRHVLYRKTKLTKAVNKMSAQAAGAEVSKELYMQTYCDTNYVDINQDGATPMYEVVRAKYDYESDDKKKISFTKGTMIRVVSKDDGLWWRGECPGGIEGLFPSTYVEPVVEDKGDVLIQGDDGEPVARRIMLNEKIKVSKLSPTHFSIETPTNDTFVIATAPTDDGAGAPPDSEAQIDTWVESINKHTKPAQALLHEVR</sequence>
<dbReference type="Gene3D" id="2.30.29.30">
    <property type="entry name" value="Pleckstrin-homology domain (PH domain)/Phosphotyrosine-binding domain (PTB)"/>
    <property type="match status" value="1"/>
</dbReference>
<evidence type="ECO:0000256" key="3">
    <source>
        <dbReference type="PROSITE-ProRule" id="PRU00191"/>
    </source>
</evidence>
<dbReference type="GeneID" id="25900907"/>
<evidence type="ECO:0000313" key="9">
    <source>
        <dbReference type="EMBL" id="KNC87468.1"/>
    </source>
</evidence>
<dbReference type="GO" id="GO:0004435">
    <property type="term" value="F:phosphatidylinositol-4,5-bisphosphate phospholipase C activity"/>
    <property type="evidence" value="ECO:0007669"/>
    <property type="project" value="UniProtKB-EC"/>
</dbReference>
<dbReference type="OrthoDB" id="6421915at2759"/>
<dbReference type="PROSITE" id="PS50002">
    <property type="entry name" value="SH3"/>
    <property type="match status" value="1"/>
</dbReference>
<keyword evidence="5" id="KW-0378">Hydrolase</keyword>
<organism evidence="9 10">
    <name type="scientific">Sphaeroforma arctica JP610</name>
    <dbReference type="NCBI Taxonomy" id="667725"/>
    <lineage>
        <taxon>Eukaryota</taxon>
        <taxon>Ichthyosporea</taxon>
        <taxon>Ichthyophonida</taxon>
        <taxon>Sphaeroforma</taxon>
    </lineage>
</organism>
<dbReference type="AlphaFoldDB" id="A0A0L0GGL2"/>
<dbReference type="EC" id="3.1.4.11" evidence="5"/>
<dbReference type="Pfam" id="PF00018">
    <property type="entry name" value="SH3_1"/>
    <property type="match status" value="1"/>
</dbReference>
<dbReference type="EMBL" id="KQ241608">
    <property type="protein sequence ID" value="KNC87468.1"/>
    <property type="molecule type" value="Genomic_DNA"/>
</dbReference>
<proteinExistence type="predicted"/>
<name>A0A0L0GGL2_9EUKA</name>
<dbReference type="PROSITE" id="PS50001">
    <property type="entry name" value="SH2"/>
    <property type="match status" value="2"/>
</dbReference>
<dbReference type="InterPro" id="IPR000909">
    <property type="entry name" value="PLipase_C_PInositol-sp_X_dom"/>
</dbReference>
<dbReference type="SMART" id="SM00326">
    <property type="entry name" value="SH3"/>
    <property type="match status" value="1"/>
</dbReference>
<dbReference type="PANTHER" id="PTHR10336">
    <property type="entry name" value="PHOSPHOINOSITIDE-SPECIFIC PHOSPHOLIPASE C FAMILY PROTEIN"/>
    <property type="match status" value="1"/>
</dbReference>
<dbReference type="Gene3D" id="1.10.238.10">
    <property type="entry name" value="EF-hand"/>
    <property type="match status" value="1"/>
</dbReference>
<dbReference type="Gene3D" id="3.20.20.190">
    <property type="entry name" value="Phosphatidylinositol (PI) phosphodiesterase"/>
    <property type="match status" value="1"/>
</dbReference>
<dbReference type="GO" id="GO:0032587">
    <property type="term" value="C:ruffle membrane"/>
    <property type="evidence" value="ECO:0007669"/>
    <property type="project" value="TreeGrafter"/>
</dbReference>
<dbReference type="InterPro" id="IPR011992">
    <property type="entry name" value="EF-hand-dom_pair"/>
</dbReference>
<dbReference type="InterPro" id="IPR017946">
    <property type="entry name" value="PLC-like_Pdiesterase_TIM-brl"/>
</dbReference>
<dbReference type="SUPFAM" id="SSF50044">
    <property type="entry name" value="SH3-domain"/>
    <property type="match status" value="1"/>
</dbReference>
<dbReference type="InterPro" id="IPR001192">
    <property type="entry name" value="PI-PLC_fam"/>
</dbReference>
<dbReference type="STRING" id="667725.A0A0L0GGL2"/>
<dbReference type="RefSeq" id="XP_014161370.1">
    <property type="nucleotide sequence ID" value="XM_014305895.1"/>
</dbReference>
<gene>
    <name evidence="9" type="ORF">SARC_00403</name>
</gene>
<dbReference type="InterPro" id="IPR011993">
    <property type="entry name" value="PH-like_dom_sf"/>
</dbReference>
<dbReference type="Gene3D" id="3.30.505.10">
    <property type="entry name" value="SH2 domain"/>
    <property type="match status" value="2"/>
</dbReference>
<dbReference type="Proteomes" id="UP000054560">
    <property type="component" value="Unassembled WGS sequence"/>
</dbReference>
<evidence type="ECO:0000259" key="7">
    <source>
        <dbReference type="PROSITE" id="PS50002"/>
    </source>
</evidence>
<dbReference type="SUPFAM" id="SSF51695">
    <property type="entry name" value="PLC-like phosphodiesterases"/>
    <property type="match status" value="1"/>
</dbReference>
<evidence type="ECO:0000256" key="2">
    <source>
        <dbReference type="ARBA" id="ARBA00022999"/>
    </source>
</evidence>
<dbReference type="CDD" id="cd08558">
    <property type="entry name" value="PI-PLCc_eukaryota"/>
    <property type="match status" value="1"/>
</dbReference>
<keyword evidence="5" id="KW-0443">Lipid metabolism</keyword>
<evidence type="ECO:0000256" key="4">
    <source>
        <dbReference type="PROSITE-ProRule" id="PRU00192"/>
    </source>
</evidence>
<comment type="catalytic activity">
    <reaction evidence="5">
        <text>a 1,2-diacyl-sn-glycero-3-phospho-(1D-myo-inositol-4,5-bisphosphate) + H2O = 1D-myo-inositol 1,4,5-trisphosphate + a 1,2-diacyl-sn-glycerol + H(+)</text>
        <dbReference type="Rhea" id="RHEA:33179"/>
        <dbReference type="ChEBI" id="CHEBI:15377"/>
        <dbReference type="ChEBI" id="CHEBI:15378"/>
        <dbReference type="ChEBI" id="CHEBI:17815"/>
        <dbReference type="ChEBI" id="CHEBI:58456"/>
        <dbReference type="ChEBI" id="CHEBI:203600"/>
        <dbReference type="EC" id="3.1.4.11"/>
    </reaction>
</comment>
<keyword evidence="2 3" id="KW-0727">SH2 domain</keyword>
<dbReference type="SMART" id="SM00252">
    <property type="entry name" value="SH2"/>
    <property type="match status" value="2"/>
</dbReference>
<dbReference type="Pfam" id="PF00017">
    <property type="entry name" value="SH2"/>
    <property type="match status" value="2"/>
</dbReference>
<feature type="domain" description="SH2" evidence="6">
    <location>
        <begin position="508"/>
        <end position="609"/>
    </location>
</feature>
<dbReference type="InterPro" id="IPR036860">
    <property type="entry name" value="SH2_dom_sf"/>
</dbReference>
<protein>
    <recommendedName>
        <fullName evidence="5">Phosphoinositide phospholipase C</fullName>
        <ecNumber evidence="5">3.1.4.11</ecNumber>
    </recommendedName>
</protein>
<reference evidence="9 10" key="1">
    <citation type="submission" date="2011-02" db="EMBL/GenBank/DDBJ databases">
        <title>The Genome Sequence of Sphaeroforma arctica JP610.</title>
        <authorList>
            <consortium name="The Broad Institute Genome Sequencing Platform"/>
            <person name="Russ C."/>
            <person name="Cuomo C."/>
            <person name="Young S.K."/>
            <person name="Zeng Q."/>
            <person name="Gargeya S."/>
            <person name="Alvarado L."/>
            <person name="Berlin A."/>
            <person name="Chapman S.B."/>
            <person name="Chen Z."/>
            <person name="Freedman E."/>
            <person name="Gellesch M."/>
            <person name="Goldberg J."/>
            <person name="Griggs A."/>
            <person name="Gujja S."/>
            <person name="Heilman E."/>
            <person name="Heiman D."/>
            <person name="Howarth C."/>
            <person name="Mehta T."/>
            <person name="Neiman D."/>
            <person name="Pearson M."/>
            <person name="Roberts A."/>
            <person name="Saif S."/>
            <person name="Shea T."/>
            <person name="Shenoy N."/>
            <person name="Sisk P."/>
            <person name="Stolte C."/>
            <person name="Sykes S."/>
            <person name="White J."/>
            <person name="Yandava C."/>
            <person name="Burger G."/>
            <person name="Gray M.W."/>
            <person name="Holland P.W.H."/>
            <person name="King N."/>
            <person name="Lang F.B.F."/>
            <person name="Roger A.J."/>
            <person name="Ruiz-Trillo I."/>
            <person name="Haas B."/>
            <person name="Nusbaum C."/>
            <person name="Birren B."/>
        </authorList>
    </citation>
    <scope>NUCLEOTIDE SEQUENCE [LARGE SCALE GENOMIC DNA]</scope>
    <source>
        <strain evidence="9 10">JP610</strain>
    </source>
</reference>
<dbReference type="Pfam" id="PF00388">
    <property type="entry name" value="PI-PLC-X"/>
    <property type="match status" value="1"/>
</dbReference>
<dbReference type="Gene3D" id="2.30.30.40">
    <property type="entry name" value="SH3 Domains"/>
    <property type="match status" value="1"/>
</dbReference>
<evidence type="ECO:0000259" key="8">
    <source>
        <dbReference type="PROSITE" id="PS50003"/>
    </source>
</evidence>
<dbReference type="GO" id="GO:0046488">
    <property type="term" value="P:phosphatidylinositol metabolic process"/>
    <property type="evidence" value="ECO:0007669"/>
    <property type="project" value="TreeGrafter"/>
</dbReference>
<evidence type="ECO:0000259" key="6">
    <source>
        <dbReference type="PROSITE" id="PS50001"/>
    </source>
</evidence>
<dbReference type="InterPro" id="IPR036028">
    <property type="entry name" value="SH3-like_dom_sf"/>
</dbReference>
<dbReference type="InterPro" id="IPR000980">
    <property type="entry name" value="SH2"/>
</dbReference>
<feature type="domain" description="SH3" evidence="7">
    <location>
        <begin position="753"/>
        <end position="813"/>
    </location>
</feature>
<dbReference type="InterPro" id="IPR001452">
    <property type="entry name" value="SH3_domain"/>
</dbReference>
<dbReference type="PANTHER" id="PTHR10336:SF159">
    <property type="entry name" value="1-PHOSPHATIDYLINOSITOL 4,5-BISPHOSPHATE PHOSPHODIESTERASE GAMMA"/>
    <property type="match status" value="1"/>
</dbReference>
<dbReference type="PROSITE" id="PS50007">
    <property type="entry name" value="PIPLC_X_DOMAIN"/>
    <property type="match status" value="1"/>
</dbReference>